<evidence type="ECO:0000256" key="7">
    <source>
        <dbReference type="SAM" id="Phobius"/>
    </source>
</evidence>
<dbReference type="InterPro" id="IPR018997">
    <property type="entry name" value="PUB_domain"/>
</dbReference>
<keyword evidence="7" id="KW-0812">Transmembrane</keyword>
<dbReference type="PANTHER" id="PTHR23048:SF0">
    <property type="entry name" value="CALMODULIN LIKE 3"/>
    <property type="match status" value="1"/>
</dbReference>
<feature type="domain" description="EF-hand" evidence="8">
    <location>
        <begin position="621"/>
        <end position="656"/>
    </location>
</feature>
<dbReference type="InterPro" id="IPR018247">
    <property type="entry name" value="EF_Hand_1_Ca_BS"/>
</dbReference>
<keyword evidence="3" id="KW-0677">Repeat</keyword>
<evidence type="ECO:0000256" key="1">
    <source>
        <dbReference type="ARBA" id="ARBA00020786"/>
    </source>
</evidence>
<evidence type="ECO:0000313" key="10">
    <source>
        <dbReference type="Proteomes" id="UP001642464"/>
    </source>
</evidence>
<keyword evidence="2" id="KW-0479">Metal-binding</keyword>
<reference evidence="9 10" key="1">
    <citation type="submission" date="2024-02" db="EMBL/GenBank/DDBJ databases">
        <authorList>
            <person name="Chen Y."/>
            <person name="Shah S."/>
            <person name="Dougan E. K."/>
            <person name="Thang M."/>
            <person name="Chan C."/>
        </authorList>
    </citation>
    <scope>NUCLEOTIDE SEQUENCE [LARGE SCALE GENOMIC DNA]</scope>
</reference>
<feature type="region of interest" description="Disordered" evidence="6">
    <location>
        <begin position="173"/>
        <end position="202"/>
    </location>
</feature>
<dbReference type="CDD" id="cd09212">
    <property type="entry name" value="PUB"/>
    <property type="match status" value="1"/>
</dbReference>
<evidence type="ECO:0000256" key="6">
    <source>
        <dbReference type="SAM" id="MobiDB-lite"/>
    </source>
</evidence>
<keyword evidence="7" id="KW-1133">Transmembrane helix</keyword>
<accession>A0ABP0MVB5</accession>
<feature type="domain" description="EF-hand" evidence="8">
    <location>
        <begin position="448"/>
        <end position="483"/>
    </location>
</feature>
<sequence length="1065" mass="120677">MSRPLWPALGSSGGSTGSRARSLMAVATSHPPAPFAMVSQRPQGAPWWALLVSGLGLGTAVALLLRLLAWWRSYQKFQSRPLRALPRPDDRPADAAGGGRLQELVAQWRIHAEETRETTASLRKSVEQQQRLYQMVATDFQRKLDEASKRKLGTLRMEVAPESLQQLRSLVSCKQGGPSTSGAPSASAALAPSTGAGTPAPEAEAALQRLLRTSASEAEAKRSLQTLSMILQNLLSHPTQEKYKEVSASSARFRETFEASDGAAAELLKLAGFQQEGESFKWLNGSGRTMEASKLQEFLQEALREERYKKEDKPSPRKEDMASMEGMAPWASAMVQEQLSKLGVDETDFLKKKAQSLLPDLNLVLERLRSGNEGLSESEMERYGAAFVRFKDPDGPELHKDELPSMLSFLGFPNTDPEKCREIADDCADYETFEKSDFLEFMEKWIAWERERYKEIFASYDDDGSGFLDTTELMTFVSSLGFTPLRSMVKEALDLVDMDRNGLLDFEEVVLLMHCYRHSEGFTLDELQTITAIYQDVVDQVSRRREGTNLLPAEMLGDVLVQFFGPAQAQKAREMQQECIARMNKRESNRPSSQSQHARPKTTFGMGFHEVLLWARRLREKEFENYREAFRKFDEDGSDSIDMDELQNVIKTLGYTMTKATIREIKQAAFARTDLDDMCARTSSEVLDSECMDYDSFVHFMMMLQQSDGFSSAEIQEIKDTFKKFDEDGSGDIDVCELRDMLRFQGHAASMDEVRRLHSRVDFNGSGALDMAEFIRFMRLYREEMLESVRKAFDNLKDYSSGLLGPERIPMAVNHLHFASQEHQIDIEPFCPTVPLDFDSFIDLCDQVREAQVAVDRKRAGFSDRDIEHYWELYVSYDTKRTGTVSMEECTNLLASLGFAVRTVEEQQDLKQLLEQARQVAENAGVDARDRGGVNFYVMLQLLQALFVNHEREAEQELIQVADETGFIMSEVSEFNDAFVNLWMAEQEPGEADHPSNRLRKKTISRSSVYKLLRSMGIRLDNSSRAQVDQMIHKFSGERLDFHGCLRLMRWIVDVNFAQINSGGS</sequence>
<dbReference type="Gene3D" id="1.20.58.2190">
    <property type="match status" value="1"/>
</dbReference>
<feature type="compositionally biased region" description="Low complexity" evidence="6">
    <location>
        <begin position="176"/>
        <end position="202"/>
    </location>
</feature>
<dbReference type="PROSITE" id="PS00018">
    <property type="entry name" value="EF_HAND_1"/>
    <property type="match status" value="5"/>
</dbReference>
<keyword evidence="10" id="KW-1185">Reference proteome</keyword>
<evidence type="ECO:0000256" key="4">
    <source>
        <dbReference type="ARBA" id="ARBA00022837"/>
    </source>
</evidence>
<dbReference type="Pfam" id="PF09409">
    <property type="entry name" value="PUB"/>
    <property type="match status" value="1"/>
</dbReference>
<gene>
    <name evidence="9" type="ORF">SCF082_LOCUS29851</name>
</gene>
<keyword evidence="5" id="KW-0007">Acetylation</keyword>
<keyword evidence="7" id="KW-0472">Membrane</keyword>
<feature type="domain" description="EF-hand" evidence="8">
    <location>
        <begin position="713"/>
        <end position="748"/>
    </location>
</feature>
<dbReference type="PROSITE" id="PS50222">
    <property type="entry name" value="EF_HAND_2"/>
    <property type="match status" value="6"/>
</dbReference>
<dbReference type="CDD" id="cd00051">
    <property type="entry name" value="EFh"/>
    <property type="match status" value="2"/>
</dbReference>
<dbReference type="Pfam" id="PF13405">
    <property type="entry name" value="EF-hand_6"/>
    <property type="match status" value="1"/>
</dbReference>
<evidence type="ECO:0000313" key="9">
    <source>
        <dbReference type="EMBL" id="CAK9055118.1"/>
    </source>
</evidence>
<keyword evidence="4" id="KW-0106">Calcium</keyword>
<evidence type="ECO:0000259" key="8">
    <source>
        <dbReference type="PROSITE" id="PS50222"/>
    </source>
</evidence>
<organism evidence="9 10">
    <name type="scientific">Durusdinium trenchii</name>
    <dbReference type="NCBI Taxonomy" id="1381693"/>
    <lineage>
        <taxon>Eukaryota</taxon>
        <taxon>Sar</taxon>
        <taxon>Alveolata</taxon>
        <taxon>Dinophyceae</taxon>
        <taxon>Suessiales</taxon>
        <taxon>Symbiodiniaceae</taxon>
        <taxon>Durusdinium</taxon>
    </lineage>
</organism>
<proteinExistence type="predicted"/>
<feature type="domain" description="EF-hand" evidence="8">
    <location>
        <begin position="484"/>
        <end position="519"/>
    </location>
</feature>
<dbReference type="Gene3D" id="1.10.238.10">
    <property type="entry name" value="EF-hand"/>
    <property type="match status" value="4"/>
</dbReference>
<dbReference type="Pfam" id="PF13499">
    <property type="entry name" value="EF-hand_7"/>
    <property type="match status" value="2"/>
</dbReference>
<evidence type="ECO:0000256" key="3">
    <source>
        <dbReference type="ARBA" id="ARBA00022737"/>
    </source>
</evidence>
<dbReference type="InterPro" id="IPR050230">
    <property type="entry name" value="CALM/Myosin/TropC-like"/>
</dbReference>
<dbReference type="InterPro" id="IPR011992">
    <property type="entry name" value="EF-hand-dom_pair"/>
</dbReference>
<feature type="transmembrane region" description="Helical" evidence="7">
    <location>
        <begin position="47"/>
        <end position="71"/>
    </location>
</feature>
<dbReference type="Proteomes" id="UP001642464">
    <property type="component" value="Unassembled WGS sequence"/>
</dbReference>
<dbReference type="SUPFAM" id="SSF47473">
    <property type="entry name" value="EF-hand"/>
    <property type="match status" value="3"/>
</dbReference>
<evidence type="ECO:0000256" key="2">
    <source>
        <dbReference type="ARBA" id="ARBA00022723"/>
    </source>
</evidence>
<feature type="domain" description="EF-hand" evidence="8">
    <location>
        <begin position="865"/>
        <end position="900"/>
    </location>
</feature>
<dbReference type="InterPro" id="IPR036339">
    <property type="entry name" value="PUB-like_dom_sf"/>
</dbReference>
<dbReference type="InterPro" id="IPR002048">
    <property type="entry name" value="EF_hand_dom"/>
</dbReference>
<protein>
    <recommendedName>
        <fullName evidence="1">Calmodulin</fullName>
    </recommendedName>
</protein>
<evidence type="ECO:0000256" key="5">
    <source>
        <dbReference type="ARBA" id="ARBA00022990"/>
    </source>
</evidence>
<dbReference type="PANTHER" id="PTHR23048">
    <property type="entry name" value="MYOSIN LIGHT CHAIN 1, 3"/>
    <property type="match status" value="1"/>
</dbReference>
<name>A0ABP0MVB5_9DINO</name>
<dbReference type="SUPFAM" id="SSF143503">
    <property type="entry name" value="PUG domain-like"/>
    <property type="match status" value="1"/>
</dbReference>
<dbReference type="SMART" id="SM00054">
    <property type="entry name" value="EFh"/>
    <property type="match status" value="5"/>
</dbReference>
<feature type="domain" description="EF-hand" evidence="8">
    <location>
        <begin position="749"/>
        <end position="784"/>
    </location>
</feature>
<dbReference type="EMBL" id="CAXAMM010024336">
    <property type="protein sequence ID" value="CAK9055118.1"/>
    <property type="molecule type" value="Genomic_DNA"/>
</dbReference>
<comment type="caution">
    <text evidence="9">The sequence shown here is derived from an EMBL/GenBank/DDBJ whole genome shotgun (WGS) entry which is preliminary data.</text>
</comment>